<comment type="caution">
    <text evidence="1">The sequence shown here is derived from an EMBL/GenBank/DDBJ whole genome shotgun (WGS) entry which is preliminary data.</text>
</comment>
<dbReference type="Proteomes" id="UP001064048">
    <property type="component" value="Chromosome 3"/>
</dbReference>
<dbReference type="EMBL" id="CM046103">
    <property type="protein sequence ID" value="KAI8427395.1"/>
    <property type="molecule type" value="Genomic_DNA"/>
</dbReference>
<evidence type="ECO:0000313" key="2">
    <source>
        <dbReference type="Proteomes" id="UP001064048"/>
    </source>
</evidence>
<name>A0ACC0JTL3_CHOFU</name>
<keyword evidence="2" id="KW-1185">Reference proteome</keyword>
<accession>A0ACC0JTL3</accession>
<gene>
    <name evidence="1" type="ORF">MSG28_001948</name>
</gene>
<organism evidence="1 2">
    <name type="scientific">Choristoneura fumiferana</name>
    <name type="common">Spruce budworm moth</name>
    <name type="synonym">Archips fumiferana</name>
    <dbReference type="NCBI Taxonomy" id="7141"/>
    <lineage>
        <taxon>Eukaryota</taxon>
        <taxon>Metazoa</taxon>
        <taxon>Ecdysozoa</taxon>
        <taxon>Arthropoda</taxon>
        <taxon>Hexapoda</taxon>
        <taxon>Insecta</taxon>
        <taxon>Pterygota</taxon>
        <taxon>Neoptera</taxon>
        <taxon>Endopterygota</taxon>
        <taxon>Lepidoptera</taxon>
        <taxon>Glossata</taxon>
        <taxon>Ditrysia</taxon>
        <taxon>Tortricoidea</taxon>
        <taxon>Tortricidae</taxon>
        <taxon>Tortricinae</taxon>
        <taxon>Choristoneura</taxon>
    </lineage>
</organism>
<reference evidence="1 2" key="1">
    <citation type="journal article" date="2022" name="Genome Biol. Evol.">
        <title>The Spruce Budworm Genome: Reconstructing the Evolutionary History of Antifreeze Proteins.</title>
        <authorList>
            <person name="Beliveau C."/>
            <person name="Gagne P."/>
            <person name="Picq S."/>
            <person name="Vernygora O."/>
            <person name="Keeling C.I."/>
            <person name="Pinkney K."/>
            <person name="Doucet D."/>
            <person name="Wen F."/>
            <person name="Johnston J.S."/>
            <person name="Maaroufi H."/>
            <person name="Boyle B."/>
            <person name="Laroche J."/>
            <person name="Dewar K."/>
            <person name="Juretic N."/>
            <person name="Blackburn G."/>
            <person name="Nisole A."/>
            <person name="Brunet B."/>
            <person name="Brandao M."/>
            <person name="Lumley L."/>
            <person name="Duan J."/>
            <person name="Quan G."/>
            <person name="Lucarotti C.J."/>
            <person name="Roe A.D."/>
            <person name="Sperling F.A.H."/>
            <person name="Levesque R.C."/>
            <person name="Cusson M."/>
        </authorList>
    </citation>
    <scope>NUCLEOTIDE SEQUENCE [LARGE SCALE GENOMIC DNA]</scope>
    <source>
        <strain evidence="1">Glfc:IPQL:Cfum</strain>
    </source>
</reference>
<protein>
    <submittedName>
        <fullName evidence="1">Uncharacterized protein</fullName>
    </submittedName>
</protein>
<sequence>MSKRSAEDKIDLYKAKIQKLQQQRFRRVIVYSSSSDSEENSDNGAQNTEEHNDTTSAPPQPDPDAAPESGGDTQNTATPVLEPELAPEMLQALGDPSDDTPAYGPDIHEKLAQRWLPILKKGMPKDAKEQLLKEYSIPGNCKLLRAPTLNAEISAAVAETVRSRDKKIQAKQEQLGLGISAINRAMNTLLTSDDKVQAVKILSDGCRILSDLHFVETQVRTKLITPGLDKAFLSVIQDQDRDETLFGEKLSEKIKASKGGAHLDLPDNDAIPVPVSPPAPRSAANDDNALNECDYHQQTCKNTTVTQDSTSLEDTAYPGCRDALRKAFSSRGTPDVALELMIGSLSKNTLLQYGVTYKSWWQFCQAHKLNPYTATSPNVMLFLTERYNNGDAYGSINNHRSALSLLLSSDLSSDLLIKRLLKGVYKSRPALPKYSSTWDPQLVFNYIENWVPNRELPIEKITKKLVVLLALCTAHRVQTLSLIKLQNIVVGSNGIEVGITDVIKTSAHGREQPVLYLPYFKENRAICPATALEDYIFVTSKLRSELTDNKLILTYRKPHKPASAQSISRWIKQVLGESGVDVATFSAHSTRHAATSTAHASGISLDTIRKAAGWSISSQTFAKFYHRPIKQDEACFAKCVLRLVTGSTDGIGKHYALELARRGLNIVLISRNPDKLRNVATDIEQTHRVKTKIIVADFSNGAEIYQNIEKELKDLDIGILGVGVVKPSEALGVCRMPERFACSLNGVNTSLLVNNVGLNYDAPVELCDAPLSRSLDIILVNAGAVTALSRLLLPGMVARGRGALVNVSSGSELQPFPLMSVYAATKAYVRSFTHAIREEYAPKGIFVQHVAPFFVATNMNSFSERVMAGGPLIATAESYAKYAVAMIGRVHDTNGYWVHGIQAFFTNLAPVWLRTKIGHWLNQNLRDEYLRNLNKAK</sequence>
<proteinExistence type="predicted"/>
<evidence type="ECO:0000313" key="1">
    <source>
        <dbReference type="EMBL" id="KAI8427395.1"/>
    </source>
</evidence>